<evidence type="ECO:0000256" key="2">
    <source>
        <dbReference type="SAM" id="MobiDB-lite"/>
    </source>
</evidence>
<proteinExistence type="predicted"/>
<dbReference type="GeneID" id="64690355"/>
<evidence type="ECO:0000256" key="1">
    <source>
        <dbReference type="SAM" id="Coils"/>
    </source>
</evidence>
<feature type="region of interest" description="Disordered" evidence="2">
    <location>
        <begin position="1"/>
        <end position="30"/>
    </location>
</feature>
<gene>
    <name evidence="4" type="ORF">F5147DRAFT_116606</name>
</gene>
<keyword evidence="5" id="KW-1185">Reference proteome</keyword>
<reference evidence="4" key="1">
    <citation type="journal article" date="2020" name="New Phytol.">
        <title>Comparative genomics reveals dynamic genome evolution in host specialist ectomycorrhizal fungi.</title>
        <authorList>
            <person name="Lofgren L.A."/>
            <person name="Nguyen N.H."/>
            <person name="Vilgalys R."/>
            <person name="Ruytinx J."/>
            <person name="Liao H.L."/>
            <person name="Branco S."/>
            <person name="Kuo A."/>
            <person name="LaButti K."/>
            <person name="Lipzen A."/>
            <person name="Andreopoulos W."/>
            <person name="Pangilinan J."/>
            <person name="Riley R."/>
            <person name="Hundley H."/>
            <person name="Na H."/>
            <person name="Barry K."/>
            <person name="Grigoriev I.V."/>
            <person name="Stajich J.E."/>
            <person name="Kennedy P.G."/>
        </authorList>
    </citation>
    <scope>NUCLEOTIDE SEQUENCE</scope>
    <source>
        <strain evidence="4">FC423</strain>
    </source>
</reference>
<dbReference type="AlphaFoldDB" id="A0A9P7FJZ9"/>
<protein>
    <recommendedName>
        <fullName evidence="3">DUF6697 domain-containing protein</fullName>
    </recommendedName>
</protein>
<sequence length="398" mass="44572">MHNEIIELTDSDSDSNARPVKQESDKTSHLNRKVTALKASLTSKTNLVAEQGKELTKLRKENKQLKNDQDLRTAEIAGLQDELKNILRQLDDQTVKNHNFNMIKLKNLKSNAVLSNGTVVEATWHHDVDQDMSDSFASTAPSQPSNSITFRSSPIVKPEPVRVDTTIKVVIKSENEPDLIEQVPFVKGEDGKFDVWNLEHLGLGPPVVVEERFRVGFPRTVISNALGGCPQTMSNNWQGRTKTDKFPYLAMNRFYNPHLPLVPGGHGVVFCEVKYFKDGSLIEGPIDLIAPDKPNQWIYLGSYETFRWGEISPNQLDLLQPLVIQHWVSGALATAWGRSWVERTNAELVEKGGEIRLIEFTEDGLREALNDVLALPGASKIAETAETAEKEEEIELES</sequence>
<comment type="caution">
    <text evidence="4">The sequence shown here is derived from an EMBL/GenBank/DDBJ whole genome shotgun (WGS) entry which is preliminary data.</text>
</comment>
<feature type="coiled-coil region" evidence="1">
    <location>
        <begin position="48"/>
        <end position="96"/>
    </location>
</feature>
<dbReference type="RefSeq" id="XP_041299388.1">
    <property type="nucleotide sequence ID" value="XM_041428096.1"/>
</dbReference>
<organism evidence="4 5">
    <name type="scientific">Suillus discolor</name>
    <dbReference type="NCBI Taxonomy" id="1912936"/>
    <lineage>
        <taxon>Eukaryota</taxon>
        <taxon>Fungi</taxon>
        <taxon>Dikarya</taxon>
        <taxon>Basidiomycota</taxon>
        <taxon>Agaricomycotina</taxon>
        <taxon>Agaricomycetes</taxon>
        <taxon>Agaricomycetidae</taxon>
        <taxon>Boletales</taxon>
        <taxon>Suillineae</taxon>
        <taxon>Suillaceae</taxon>
        <taxon>Suillus</taxon>
    </lineage>
</organism>
<name>A0A9P7FJZ9_9AGAM</name>
<dbReference type="InterPro" id="IPR046520">
    <property type="entry name" value="DUF6697"/>
</dbReference>
<evidence type="ECO:0000259" key="3">
    <source>
        <dbReference type="Pfam" id="PF20411"/>
    </source>
</evidence>
<dbReference type="EMBL" id="JABBWM010000002">
    <property type="protein sequence ID" value="KAG2119562.1"/>
    <property type="molecule type" value="Genomic_DNA"/>
</dbReference>
<keyword evidence="1" id="KW-0175">Coiled coil</keyword>
<evidence type="ECO:0000313" key="5">
    <source>
        <dbReference type="Proteomes" id="UP000823399"/>
    </source>
</evidence>
<accession>A0A9P7FJZ9</accession>
<feature type="domain" description="DUF6697" evidence="3">
    <location>
        <begin position="217"/>
        <end position="344"/>
    </location>
</feature>
<dbReference type="Proteomes" id="UP000823399">
    <property type="component" value="Unassembled WGS sequence"/>
</dbReference>
<dbReference type="OrthoDB" id="3035962at2759"/>
<dbReference type="Pfam" id="PF20411">
    <property type="entry name" value="DUF6697"/>
    <property type="match status" value="1"/>
</dbReference>
<evidence type="ECO:0000313" key="4">
    <source>
        <dbReference type="EMBL" id="KAG2119562.1"/>
    </source>
</evidence>